<proteinExistence type="predicted"/>
<keyword evidence="4" id="KW-1185">Reference proteome</keyword>
<dbReference type="InterPro" id="IPR045889">
    <property type="entry name" value="MES/HNL"/>
</dbReference>
<dbReference type="Proteomes" id="UP001501598">
    <property type="component" value="Unassembled WGS sequence"/>
</dbReference>
<organism evidence="3 4">
    <name type="scientific">Pseudonocardia xishanensis</name>
    <dbReference type="NCBI Taxonomy" id="630995"/>
    <lineage>
        <taxon>Bacteria</taxon>
        <taxon>Bacillati</taxon>
        <taxon>Actinomycetota</taxon>
        <taxon>Actinomycetes</taxon>
        <taxon>Pseudonocardiales</taxon>
        <taxon>Pseudonocardiaceae</taxon>
        <taxon>Pseudonocardia</taxon>
    </lineage>
</organism>
<evidence type="ECO:0000313" key="4">
    <source>
        <dbReference type="Proteomes" id="UP001501598"/>
    </source>
</evidence>
<evidence type="ECO:0000259" key="2">
    <source>
        <dbReference type="Pfam" id="PF12697"/>
    </source>
</evidence>
<dbReference type="EMBL" id="BAABGT010000045">
    <property type="protein sequence ID" value="GAA4549082.1"/>
    <property type="molecule type" value="Genomic_DNA"/>
</dbReference>
<keyword evidence="1 3" id="KW-0378">Hydrolase</keyword>
<dbReference type="PANTHER" id="PTHR10992:SF1083">
    <property type="entry name" value="METHYLESTERASE 1"/>
    <property type="match status" value="1"/>
</dbReference>
<dbReference type="InterPro" id="IPR000073">
    <property type="entry name" value="AB_hydrolase_1"/>
</dbReference>
<evidence type="ECO:0000313" key="3">
    <source>
        <dbReference type="EMBL" id="GAA4549082.1"/>
    </source>
</evidence>
<evidence type="ECO:0000256" key="1">
    <source>
        <dbReference type="ARBA" id="ARBA00022801"/>
    </source>
</evidence>
<name>A0ABP8RUT1_9PSEU</name>
<feature type="domain" description="AB hydrolase-1" evidence="2">
    <location>
        <begin position="5"/>
        <end position="228"/>
    </location>
</feature>
<dbReference type="GO" id="GO:0016787">
    <property type="term" value="F:hydrolase activity"/>
    <property type="evidence" value="ECO:0007669"/>
    <property type="project" value="UniProtKB-KW"/>
</dbReference>
<sequence length="235" mass="25152">MGEVFVLVHGAQHGGWCWRRVADRLRAQGHTVHTPTLTGLGERAHLLSAEVGLSTMVRDVVGVLEAEELRDVVLVGHSFGALPVLGAADLAADRIRRIVLLDGLVVEPGHPAFDALAPDTVVQREADARRRGHGIAIPVASPKAFGVTDPEDAAWVARRLTPQPLRSYREPLALEGPLGNGLPVVYLHCTAPEYTAIAAGHTVVKDAGWEWRDLAASHDAMITAPDATTEALLRP</sequence>
<reference evidence="4" key="1">
    <citation type="journal article" date="2019" name="Int. J. Syst. Evol. Microbiol.">
        <title>The Global Catalogue of Microorganisms (GCM) 10K type strain sequencing project: providing services to taxonomists for standard genome sequencing and annotation.</title>
        <authorList>
            <consortium name="The Broad Institute Genomics Platform"/>
            <consortium name="The Broad Institute Genome Sequencing Center for Infectious Disease"/>
            <person name="Wu L."/>
            <person name="Ma J."/>
        </authorList>
    </citation>
    <scope>NUCLEOTIDE SEQUENCE [LARGE SCALE GENOMIC DNA]</scope>
    <source>
        <strain evidence="4">JCM 17906</strain>
    </source>
</reference>
<dbReference type="PANTHER" id="PTHR10992">
    <property type="entry name" value="METHYLESTERASE FAMILY MEMBER"/>
    <property type="match status" value="1"/>
</dbReference>
<dbReference type="InterPro" id="IPR029058">
    <property type="entry name" value="AB_hydrolase_fold"/>
</dbReference>
<gene>
    <name evidence="3" type="ORF">GCM10023175_36550</name>
</gene>
<protein>
    <submittedName>
        <fullName evidence="3">Alpha/beta hydrolase</fullName>
    </submittedName>
</protein>
<accession>A0ABP8RUT1</accession>
<dbReference type="SUPFAM" id="SSF53474">
    <property type="entry name" value="alpha/beta-Hydrolases"/>
    <property type="match status" value="1"/>
</dbReference>
<dbReference type="Gene3D" id="3.40.50.1820">
    <property type="entry name" value="alpha/beta hydrolase"/>
    <property type="match status" value="1"/>
</dbReference>
<dbReference type="Pfam" id="PF12697">
    <property type="entry name" value="Abhydrolase_6"/>
    <property type="match status" value="1"/>
</dbReference>
<comment type="caution">
    <text evidence="3">The sequence shown here is derived from an EMBL/GenBank/DDBJ whole genome shotgun (WGS) entry which is preliminary data.</text>
</comment>